<dbReference type="InterPro" id="IPR036282">
    <property type="entry name" value="Glutathione-S-Trfase_C_sf"/>
</dbReference>
<dbReference type="InterPro" id="IPR004045">
    <property type="entry name" value="Glutathione_S-Trfase_N"/>
</dbReference>
<dbReference type="CDD" id="cd03060">
    <property type="entry name" value="GST_N_Omega_like"/>
    <property type="match status" value="1"/>
</dbReference>
<dbReference type="InterPro" id="IPR010987">
    <property type="entry name" value="Glutathione-S-Trfase_C-like"/>
</dbReference>
<protein>
    <submittedName>
        <fullName evidence="3">Glutathione S-transferase</fullName>
    </submittedName>
</protein>
<dbReference type="PROSITE" id="PS50405">
    <property type="entry name" value="GST_CTER"/>
    <property type="match status" value="1"/>
</dbReference>
<dbReference type="PANTHER" id="PTHR43968:SF6">
    <property type="entry name" value="GLUTATHIONE S-TRANSFERASE OMEGA"/>
    <property type="match status" value="1"/>
</dbReference>
<dbReference type="SFLD" id="SFLDS00019">
    <property type="entry name" value="Glutathione_Transferase_(cytos"/>
    <property type="match status" value="1"/>
</dbReference>
<dbReference type="PANTHER" id="PTHR43968">
    <property type="match status" value="1"/>
</dbReference>
<dbReference type="CDD" id="cd03196">
    <property type="entry name" value="GST_C_5"/>
    <property type="match status" value="1"/>
</dbReference>
<dbReference type="Proteomes" id="UP000755104">
    <property type="component" value="Unassembled WGS sequence"/>
</dbReference>
<evidence type="ECO:0000259" key="2">
    <source>
        <dbReference type="PROSITE" id="PS50405"/>
    </source>
</evidence>
<proteinExistence type="predicted"/>
<dbReference type="PROSITE" id="PS50404">
    <property type="entry name" value="GST_NTER"/>
    <property type="match status" value="1"/>
</dbReference>
<name>A0ABS7JBH3_9SPHN</name>
<dbReference type="SUPFAM" id="SSF52833">
    <property type="entry name" value="Thioredoxin-like"/>
    <property type="match status" value="1"/>
</dbReference>
<dbReference type="RefSeq" id="WP_221558831.1">
    <property type="nucleotide sequence ID" value="NZ_JAIGNO010000007.1"/>
</dbReference>
<reference evidence="3 4" key="1">
    <citation type="submission" date="2021-08" db="EMBL/GenBank/DDBJ databases">
        <title>Comparative Genomics Analysis of the Genus Qipengyuania Reveals Extensive Genetic Diversity and Metabolic Versatility, Including the Description of Fifteen Novel Species.</title>
        <authorList>
            <person name="Liu Y."/>
        </authorList>
    </citation>
    <scope>NUCLEOTIDE SEQUENCE [LARGE SCALE GENOMIC DNA]</scope>
    <source>
        <strain evidence="3 4">6D47A</strain>
    </source>
</reference>
<dbReference type="InterPro" id="IPR040079">
    <property type="entry name" value="Glutathione_S-Trfase"/>
</dbReference>
<dbReference type="Pfam" id="PF13410">
    <property type="entry name" value="GST_C_2"/>
    <property type="match status" value="1"/>
</dbReference>
<keyword evidence="4" id="KW-1185">Reference proteome</keyword>
<organism evidence="3 4">
    <name type="scientific">Qipengyuania qiaonensis</name>
    <dbReference type="NCBI Taxonomy" id="2867240"/>
    <lineage>
        <taxon>Bacteria</taxon>
        <taxon>Pseudomonadati</taxon>
        <taxon>Pseudomonadota</taxon>
        <taxon>Alphaproteobacteria</taxon>
        <taxon>Sphingomonadales</taxon>
        <taxon>Erythrobacteraceae</taxon>
        <taxon>Qipengyuania</taxon>
    </lineage>
</organism>
<feature type="domain" description="GST N-terminal" evidence="1">
    <location>
        <begin position="2"/>
        <end position="81"/>
    </location>
</feature>
<gene>
    <name evidence="3" type="ORF">K3174_12310</name>
</gene>
<sequence>MAEAILYSFRRCPYAMRARMALSVSGARHEHREVVLRDKPVQMLEASPKGTVPVLVTDDGQVIEESLDIMRWALALHDPENWLQHDDAALVERNDGSFKHHLDRYKYSTRYANADPEEHRGAALRILGHLEQRLTESAYLCADKRGFADIAIFPFIRQFANADREWFDAQELPKLQDWLADLVGSDLFERVMQKHPQWKAA</sequence>
<feature type="domain" description="GST C-terminal" evidence="2">
    <location>
        <begin position="78"/>
        <end position="200"/>
    </location>
</feature>
<dbReference type="Gene3D" id="3.40.30.10">
    <property type="entry name" value="Glutaredoxin"/>
    <property type="match status" value="1"/>
</dbReference>
<evidence type="ECO:0000313" key="4">
    <source>
        <dbReference type="Proteomes" id="UP000755104"/>
    </source>
</evidence>
<dbReference type="Gene3D" id="1.20.1050.10">
    <property type="match status" value="1"/>
</dbReference>
<accession>A0ABS7JBH3</accession>
<dbReference type="SUPFAM" id="SSF47616">
    <property type="entry name" value="GST C-terminal domain-like"/>
    <property type="match status" value="1"/>
</dbReference>
<comment type="caution">
    <text evidence="3">The sequence shown here is derived from an EMBL/GenBank/DDBJ whole genome shotgun (WGS) entry which is preliminary data.</text>
</comment>
<dbReference type="EMBL" id="JAIGNO010000007">
    <property type="protein sequence ID" value="MBX7483315.1"/>
    <property type="molecule type" value="Genomic_DNA"/>
</dbReference>
<evidence type="ECO:0000313" key="3">
    <source>
        <dbReference type="EMBL" id="MBX7483315.1"/>
    </source>
</evidence>
<dbReference type="Pfam" id="PF13417">
    <property type="entry name" value="GST_N_3"/>
    <property type="match status" value="1"/>
</dbReference>
<dbReference type="InterPro" id="IPR036249">
    <property type="entry name" value="Thioredoxin-like_sf"/>
</dbReference>
<dbReference type="InterPro" id="IPR050983">
    <property type="entry name" value="GST_Omega/HSP26"/>
</dbReference>
<evidence type="ECO:0000259" key="1">
    <source>
        <dbReference type="PROSITE" id="PS50404"/>
    </source>
</evidence>